<feature type="signal peptide" evidence="2">
    <location>
        <begin position="1"/>
        <end position="19"/>
    </location>
</feature>
<feature type="compositionally biased region" description="Low complexity" evidence="1">
    <location>
        <begin position="131"/>
        <end position="188"/>
    </location>
</feature>
<proteinExistence type="predicted"/>
<dbReference type="Proteomes" id="UP001370758">
    <property type="component" value="Unassembled WGS sequence"/>
</dbReference>
<reference evidence="3 4" key="1">
    <citation type="submission" date="2023-08" db="EMBL/GenBank/DDBJ databases">
        <authorList>
            <person name="Palmer J.M."/>
        </authorList>
    </citation>
    <scope>NUCLEOTIDE SEQUENCE [LARGE SCALE GENOMIC DNA]</scope>
    <source>
        <strain evidence="3 4">TWF481</strain>
    </source>
</reference>
<evidence type="ECO:0000256" key="1">
    <source>
        <dbReference type="SAM" id="MobiDB-lite"/>
    </source>
</evidence>
<organism evidence="3 4">
    <name type="scientific">Arthrobotrys musiformis</name>
    <dbReference type="NCBI Taxonomy" id="47236"/>
    <lineage>
        <taxon>Eukaryota</taxon>
        <taxon>Fungi</taxon>
        <taxon>Dikarya</taxon>
        <taxon>Ascomycota</taxon>
        <taxon>Pezizomycotina</taxon>
        <taxon>Orbiliomycetes</taxon>
        <taxon>Orbiliales</taxon>
        <taxon>Orbiliaceae</taxon>
        <taxon>Arthrobotrys</taxon>
    </lineage>
</organism>
<feature type="region of interest" description="Disordered" evidence="1">
    <location>
        <begin position="131"/>
        <end position="190"/>
    </location>
</feature>
<dbReference type="EMBL" id="JAVHJL010000006">
    <property type="protein sequence ID" value="KAK6501841.1"/>
    <property type="molecule type" value="Genomic_DNA"/>
</dbReference>
<evidence type="ECO:0000313" key="3">
    <source>
        <dbReference type="EMBL" id="KAK6501841.1"/>
    </source>
</evidence>
<evidence type="ECO:0000256" key="2">
    <source>
        <dbReference type="SAM" id="SignalP"/>
    </source>
</evidence>
<evidence type="ECO:0000313" key="4">
    <source>
        <dbReference type="Proteomes" id="UP001370758"/>
    </source>
</evidence>
<protein>
    <submittedName>
        <fullName evidence="3">Uncharacterized protein</fullName>
    </submittedName>
</protein>
<keyword evidence="2" id="KW-0732">Signal</keyword>
<feature type="chain" id="PRO_5043709903" evidence="2">
    <location>
        <begin position="20"/>
        <end position="213"/>
    </location>
</feature>
<gene>
    <name evidence="3" type="ORF">TWF481_009662</name>
</gene>
<name>A0AAV9WA61_9PEZI</name>
<comment type="caution">
    <text evidence="3">The sequence shown here is derived from an EMBL/GenBank/DDBJ whole genome shotgun (WGS) entry which is preliminary data.</text>
</comment>
<keyword evidence="4" id="KW-1185">Reference proteome</keyword>
<dbReference type="AlphaFoldDB" id="A0AAV9WA61"/>
<sequence>MKATFVISILSALAGTALAATCEASSAIDVTPYLANLGSGGNGGGGSIDPDYIYRIIEYAVKRRVKRATLDCKSSETCVALQGVPLCFDIVAYTWRDTAGDNGNLVDGSYTLADGRKGNLFTGPYPLPDGSTFTVTSSPSTATPSSNSNGSASAKTETPNATTPPATGSITAAAAGTSTGAPSASQTPNGGVKAGGNMGLAIAMIGGALAAAL</sequence>
<accession>A0AAV9WA61</accession>